<reference evidence="2" key="1">
    <citation type="submission" date="2018-05" db="EMBL/GenBank/DDBJ databases">
        <authorList>
            <person name="Lanie J.A."/>
            <person name="Ng W.-L."/>
            <person name="Kazmierczak K.M."/>
            <person name="Andrzejewski T.M."/>
            <person name="Davidsen T.M."/>
            <person name="Wayne K.J."/>
            <person name="Tettelin H."/>
            <person name="Glass J.I."/>
            <person name="Rusch D."/>
            <person name="Podicherti R."/>
            <person name="Tsui H.-C.T."/>
            <person name="Winkler M.E."/>
        </authorList>
    </citation>
    <scope>NUCLEOTIDE SEQUENCE</scope>
</reference>
<dbReference type="InterPro" id="IPR027417">
    <property type="entry name" value="P-loop_NTPase"/>
</dbReference>
<dbReference type="Pfam" id="PF13469">
    <property type="entry name" value="Sulfotransfer_3"/>
    <property type="match status" value="1"/>
</dbReference>
<dbReference type="Gene3D" id="3.40.50.300">
    <property type="entry name" value="P-loop containing nucleotide triphosphate hydrolases"/>
    <property type="match status" value="1"/>
</dbReference>
<name>A0A382AWN2_9ZZZZ</name>
<accession>A0A382AWN2</accession>
<dbReference type="InterPro" id="IPR011990">
    <property type="entry name" value="TPR-like_helical_dom_sf"/>
</dbReference>
<dbReference type="PANTHER" id="PTHR12788:SF10">
    <property type="entry name" value="PROTEIN-TYROSINE SULFOTRANSFERASE"/>
    <property type="match status" value="1"/>
</dbReference>
<sequence length="450" mass="54101">MDIKTGKKFVREKNYLEAEKIFLNLLNKDKDLMLVNYFLGIIYFELQNYKKSKFHYESSLKFNTNSKEILINLAYLEQSYGKLEEAKDIYQKLLTLNPYYIETYYRIYLLNSDYLKEEYKRFFLEIANKENIILHERALANYLLSKIEKKKDEYKSEIDYLKKSHIDIFNSKKNYNLQSNFYYQEIISKKYEEIIFSNVKKKNFNFEKSFPIFIVGLPRSGSTLVETILSDNDKIKGLGENYVINMAVLNQISGKIFANNFDKKNFELSIDCPELESFVLKKFSNLFEFNENIRFVDKTLENFFNIDIILNLFPNAKFLHCFRNLNDAVIAIFQSLLPTLSWTHNLDDITNYIDDYLKIIKYFKKKYPDKIMDIKLENLTENNEKIGKKIFNFCNLDWSNKSLNFSKKKDLQIKTTSNVQLREKVTKYDYDKYKQYKFILNDYTKKYKWL</sequence>
<gene>
    <name evidence="2" type="ORF">METZ01_LOCUS158799</name>
</gene>
<evidence type="ECO:0000256" key="1">
    <source>
        <dbReference type="ARBA" id="ARBA00022679"/>
    </source>
</evidence>
<evidence type="ECO:0000313" key="2">
    <source>
        <dbReference type="EMBL" id="SVB05945.1"/>
    </source>
</evidence>
<organism evidence="2">
    <name type="scientific">marine metagenome</name>
    <dbReference type="NCBI Taxonomy" id="408172"/>
    <lineage>
        <taxon>unclassified sequences</taxon>
        <taxon>metagenomes</taxon>
        <taxon>ecological metagenomes</taxon>
    </lineage>
</organism>
<dbReference type="PANTHER" id="PTHR12788">
    <property type="entry name" value="PROTEIN-TYROSINE SULFOTRANSFERASE 2"/>
    <property type="match status" value="1"/>
</dbReference>
<dbReference type="AlphaFoldDB" id="A0A382AWN2"/>
<keyword evidence="1" id="KW-0808">Transferase</keyword>
<dbReference type="EMBL" id="UINC01027161">
    <property type="protein sequence ID" value="SVB05945.1"/>
    <property type="molecule type" value="Genomic_DNA"/>
</dbReference>
<dbReference type="InterPro" id="IPR026634">
    <property type="entry name" value="TPST-like"/>
</dbReference>
<dbReference type="SUPFAM" id="SSF52540">
    <property type="entry name" value="P-loop containing nucleoside triphosphate hydrolases"/>
    <property type="match status" value="1"/>
</dbReference>
<dbReference type="GO" id="GO:0008476">
    <property type="term" value="F:protein-tyrosine sulfotransferase activity"/>
    <property type="evidence" value="ECO:0007669"/>
    <property type="project" value="InterPro"/>
</dbReference>
<dbReference type="SMART" id="SM00028">
    <property type="entry name" value="TPR"/>
    <property type="match status" value="2"/>
</dbReference>
<dbReference type="PROSITE" id="PS50005">
    <property type="entry name" value="TPR"/>
    <property type="match status" value="1"/>
</dbReference>
<proteinExistence type="predicted"/>
<protein>
    <submittedName>
        <fullName evidence="2">Uncharacterized protein</fullName>
    </submittedName>
</protein>
<dbReference type="GO" id="GO:0005794">
    <property type="term" value="C:Golgi apparatus"/>
    <property type="evidence" value="ECO:0007669"/>
    <property type="project" value="UniProtKB-ARBA"/>
</dbReference>
<dbReference type="InterPro" id="IPR019734">
    <property type="entry name" value="TPR_rpt"/>
</dbReference>
<dbReference type="Gene3D" id="1.25.40.10">
    <property type="entry name" value="Tetratricopeptide repeat domain"/>
    <property type="match status" value="1"/>
</dbReference>
<dbReference type="SUPFAM" id="SSF48452">
    <property type="entry name" value="TPR-like"/>
    <property type="match status" value="1"/>
</dbReference>